<sequence length="482" mass="52435">MFTFPARRVAILEDGLSNTEKGMPHLLIVDDDAAIRETLAEIGRDSGFSVALAASVKDALIQLERQAPDLVLTDVRLPEGSGMDIFKNAAAASAEVVVMTGHGTVDNAVQALRLGATDYLVKPICMDRLNDILARIVAGAGGDLPGMPFEEPGRFGKMYGASGRMLELYRQLGRVAPTNVTTLVIGESGTGKELAAHAIHELSARRQRPFIAVNCGAISPNLIESEMFGHERGSFTGADRQHKGYFERADGGTLFLDEVTEMPLDLQVKLLRVLETGQFMRVGTNREIACDIRIVAATNRNPEQAVQEGKLREDLYYRLSVFPVELPPLRERGDDILLLARRFLEAQNREAGKDKDFSPSALAVLKQYAWPGNVRELKNFVRRAFIMADGDVLGADMLVPQVSPAGAARSGQVSVPVGETLAEADRRLILATLERCNGVKKQTAAMLGISPKTLYNRLEEYAAAGYALPGEPAARTERPSRP</sequence>
<dbReference type="Pfam" id="PF00158">
    <property type="entry name" value="Sigma54_activat"/>
    <property type="match status" value="1"/>
</dbReference>
<keyword evidence="3" id="KW-0805">Transcription regulation</keyword>
<name>A0A446CXN3_9BURK</name>
<dbReference type="Gene3D" id="1.10.10.60">
    <property type="entry name" value="Homeodomain-like"/>
    <property type="match status" value="1"/>
</dbReference>
<keyword evidence="5" id="KW-0804">Transcription</keyword>
<dbReference type="SMART" id="SM00382">
    <property type="entry name" value="AAA"/>
    <property type="match status" value="1"/>
</dbReference>
<feature type="domain" description="Sigma-54 factor interaction" evidence="7">
    <location>
        <begin position="158"/>
        <end position="386"/>
    </location>
</feature>
<evidence type="ECO:0000256" key="6">
    <source>
        <dbReference type="PROSITE-ProRule" id="PRU00169"/>
    </source>
</evidence>
<dbReference type="GO" id="GO:0005524">
    <property type="term" value="F:ATP binding"/>
    <property type="evidence" value="ECO:0007669"/>
    <property type="project" value="UniProtKB-KW"/>
</dbReference>
<keyword evidence="6" id="KW-0597">Phosphoprotein</keyword>
<evidence type="ECO:0000313" key="9">
    <source>
        <dbReference type="EMBL" id="SSW72612.1"/>
    </source>
</evidence>
<evidence type="ECO:0000256" key="4">
    <source>
        <dbReference type="ARBA" id="ARBA00023125"/>
    </source>
</evidence>
<dbReference type="PANTHER" id="PTHR32071">
    <property type="entry name" value="TRANSCRIPTIONAL REGULATORY PROTEIN"/>
    <property type="match status" value="1"/>
</dbReference>
<dbReference type="Proteomes" id="UP000289465">
    <property type="component" value="Unassembled WGS sequence"/>
</dbReference>
<dbReference type="SUPFAM" id="SSF52172">
    <property type="entry name" value="CheY-like"/>
    <property type="match status" value="1"/>
</dbReference>
<accession>A0A446CXN3</accession>
<dbReference type="InterPro" id="IPR025944">
    <property type="entry name" value="Sigma_54_int_dom_CS"/>
</dbReference>
<dbReference type="AlphaFoldDB" id="A0A446CXN3"/>
<evidence type="ECO:0000256" key="5">
    <source>
        <dbReference type="ARBA" id="ARBA00023163"/>
    </source>
</evidence>
<gene>
    <name evidence="9" type="primary">zraR_2</name>
    <name evidence="9" type="ORF">AVE30378_05235</name>
</gene>
<dbReference type="InterPro" id="IPR003593">
    <property type="entry name" value="AAA+_ATPase"/>
</dbReference>
<dbReference type="Gene3D" id="3.40.50.300">
    <property type="entry name" value="P-loop containing nucleotide triphosphate hydrolases"/>
    <property type="match status" value="1"/>
</dbReference>
<dbReference type="InterPro" id="IPR009057">
    <property type="entry name" value="Homeodomain-like_sf"/>
</dbReference>
<evidence type="ECO:0000313" key="10">
    <source>
        <dbReference type="Proteomes" id="UP000289465"/>
    </source>
</evidence>
<dbReference type="PROSITE" id="PS00688">
    <property type="entry name" value="SIGMA54_INTERACT_3"/>
    <property type="match status" value="1"/>
</dbReference>
<keyword evidence="4" id="KW-0238">DNA-binding</keyword>
<protein>
    <submittedName>
        <fullName evidence="9">Transcriptional regulatory protein ZraR</fullName>
    </submittedName>
</protein>
<feature type="modified residue" description="4-aspartylphosphate" evidence="6">
    <location>
        <position position="74"/>
    </location>
</feature>
<dbReference type="InterPro" id="IPR011006">
    <property type="entry name" value="CheY-like_superfamily"/>
</dbReference>
<dbReference type="PROSITE" id="PS50045">
    <property type="entry name" value="SIGMA54_INTERACT_4"/>
    <property type="match status" value="1"/>
</dbReference>
<dbReference type="SUPFAM" id="SSF52540">
    <property type="entry name" value="P-loop containing nucleoside triphosphate hydrolases"/>
    <property type="match status" value="1"/>
</dbReference>
<dbReference type="CDD" id="cd00009">
    <property type="entry name" value="AAA"/>
    <property type="match status" value="1"/>
</dbReference>
<dbReference type="PROSITE" id="PS50110">
    <property type="entry name" value="RESPONSE_REGULATORY"/>
    <property type="match status" value="1"/>
</dbReference>
<dbReference type="PRINTS" id="PR01590">
    <property type="entry name" value="HTHFIS"/>
</dbReference>
<dbReference type="GO" id="GO:0043565">
    <property type="term" value="F:sequence-specific DNA binding"/>
    <property type="evidence" value="ECO:0007669"/>
    <property type="project" value="InterPro"/>
</dbReference>
<dbReference type="InterPro" id="IPR001789">
    <property type="entry name" value="Sig_transdc_resp-reg_receiver"/>
</dbReference>
<proteinExistence type="predicted"/>
<dbReference type="InterPro" id="IPR025943">
    <property type="entry name" value="Sigma_54_int_dom_ATP-bd_2"/>
</dbReference>
<dbReference type="GO" id="GO:0000160">
    <property type="term" value="P:phosphorelay signal transduction system"/>
    <property type="evidence" value="ECO:0007669"/>
    <property type="project" value="InterPro"/>
</dbReference>
<dbReference type="PROSITE" id="PS00676">
    <property type="entry name" value="SIGMA54_INTERACT_2"/>
    <property type="match status" value="1"/>
</dbReference>
<evidence type="ECO:0000259" key="8">
    <source>
        <dbReference type="PROSITE" id="PS50110"/>
    </source>
</evidence>
<dbReference type="Gene3D" id="3.40.50.2300">
    <property type="match status" value="1"/>
</dbReference>
<dbReference type="InterPro" id="IPR027417">
    <property type="entry name" value="P-loop_NTPase"/>
</dbReference>
<dbReference type="InterPro" id="IPR002078">
    <property type="entry name" value="Sigma_54_int"/>
</dbReference>
<keyword evidence="2" id="KW-0067">ATP-binding</keyword>
<dbReference type="InterPro" id="IPR002197">
    <property type="entry name" value="HTH_Fis"/>
</dbReference>
<evidence type="ECO:0000256" key="1">
    <source>
        <dbReference type="ARBA" id="ARBA00022741"/>
    </source>
</evidence>
<evidence type="ECO:0000256" key="2">
    <source>
        <dbReference type="ARBA" id="ARBA00022840"/>
    </source>
</evidence>
<organism evidence="9 10">
    <name type="scientific">Achromobacter veterisilvae</name>
    <dbReference type="NCBI Taxonomy" id="2069367"/>
    <lineage>
        <taxon>Bacteria</taxon>
        <taxon>Pseudomonadati</taxon>
        <taxon>Pseudomonadota</taxon>
        <taxon>Betaproteobacteria</taxon>
        <taxon>Burkholderiales</taxon>
        <taxon>Alcaligenaceae</taxon>
        <taxon>Achromobacter</taxon>
    </lineage>
</organism>
<dbReference type="Pfam" id="PF00072">
    <property type="entry name" value="Response_reg"/>
    <property type="match status" value="1"/>
</dbReference>
<dbReference type="GO" id="GO:0006355">
    <property type="term" value="P:regulation of DNA-templated transcription"/>
    <property type="evidence" value="ECO:0007669"/>
    <property type="project" value="InterPro"/>
</dbReference>
<dbReference type="Gene3D" id="1.10.8.60">
    <property type="match status" value="1"/>
</dbReference>
<dbReference type="Pfam" id="PF25601">
    <property type="entry name" value="AAA_lid_14"/>
    <property type="match status" value="1"/>
</dbReference>
<dbReference type="InterPro" id="IPR058031">
    <property type="entry name" value="AAA_lid_NorR"/>
</dbReference>
<keyword evidence="1" id="KW-0547">Nucleotide-binding</keyword>
<dbReference type="EMBL" id="UFQC01000040">
    <property type="protein sequence ID" value="SSW72612.1"/>
    <property type="molecule type" value="Genomic_DNA"/>
</dbReference>
<evidence type="ECO:0000259" key="7">
    <source>
        <dbReference type="PROSITE" id="PS50045"/>
    </source>
</evidence>
<reference evidence="9 10" key="1">
    <citation type="submission" date="2018-07" db="EMBL/GenBank/DDBJ databases">
        <authorList>
            <person name="Peeters C."/>
        </authorList>
    </citation>
    <scope>NUCLEOTIDE SEQUENCE [LARGE SCALE GENOMIC DNA]</scope>
    <source>
        <strain evidence="9 10">LMG 30378</strain>
    </source>
</reference>
<dbReference type="Pfam" id="PF02954">
    <property type="entry name" value="HTH_8"/>
    <property type="match status" value="1"/>
</dbReference>
<feature type="domain" description="Response regulatory" evidence="8">
    <location>
        <begin position="25"/>
        <end position="137"/>
    </location>
</feature>
<dbReference type="FunFam" id="3.40.50.300:FF:000006">
    <property type="entry name" value="DNA-binding transcriptional regulator NtrC"/>
    <property type="match status" value="1"/>
</dbReference>
<evidence type="ECO:0000256" key="3">
    <source>
        <dbReference type="ARBA" id="ARBA00023015"/>
    </source>
</evidence>
<dbReference type="SUPFAM" id="SSF46689">
    <property type="entry name" value="Homeodomain-like"/>
    <property type="match status" value="1"/>
</dbReference>
<dbReference type="SMART" id="SM00448">
    <property type="entry name" value="REC"/>
    <property type="match status" value="1"/>
</dbReference>